<protein>
    <submittedName>
        <fullName evidence="2">Uncharacterized protein</fullName>
    </submittedName>
</protein>
<reference evidence="2" key="1">
    <citation type="submission" date="2020-05" db="UniProtKB">
        <authorList>
            <consortium name="EnsemblMetazoa"/>
        </authorList>
    </citation>
    <scope>IDENTIFICATION</scope>
    <source>
        <strain evidence="2">TTRI</strain>
    </source>
</reference>
<keyword evidence="1" id="KW-1133">Transmembrane helix</keyword>
<proteinExistence type="predicted"/>
<accession>A0A1A9UD83</accession>
<keyword evidence="1" id="KW-0472">Membrane</keyword>
<dbReference type="AlphaFoldDB" id="A0A1A9UD83"/>
<keyword evidence="1" id="KW-0812">Transmembrane</keyword>
<feature type="transmembrane region" description="Helical" evidence="1">
    <location>
        <begin position="26"/>
        <end position="51"/>
    </location>
</feature>
<evidence type="ECO:0000313" key="2">
    <source>
        <dbReference type="EnsemblMetazoa" id="GAUT000617-PA"/>
    </source>
</evidence>
<organism evidence="2 3">
    <name type="scientific">Glossina austeni</name>
    <name type="common">Savannah tsetse fly</name>
    <dbReference type="NCBI Taxonomy" id="7395"/>
    <lineage>
        <taxon>Eukaryota</taxon>
        <taxon>Metazoa</taxon>
        <taxon>Ecdysozoa</taxon>
        <taxon>Arthropoda</taxon>
        <taxon>Hexapoda</taxon>
        <taxon>Insecta</taxon>
        <taxon>Pterygota</taxon>
        <taxon>Neoptera</taxon>
        <taxon>Endopterygota</taxon>
        <taxon>Diptera</taxon>
        <taxon>Brachycera</taxon>
        <taxon>Muscomorpha</taxon>
        <taxon>Hippoboscoidea</taxon>
        <taxon>Glossinidae</taxon>
        <taxon>Glossina</taxon>
    </lineage>
</organism>
<name>A0A1A9UD83_GLOAU</name>
<keyword evidence="3" id="KW-1185">Reference proteome</keyword>
<dbReference type="Proteomes" id="UP000078200">
    <property type="component" value="Unassembled WGS sequence"/>
</dbReference>
<evidence type="ECO:0000256" key="1">
    <source>
        <dbReference type="SAM" id="Phobius"/>
    </source>
</evidence>
<sequence>MIILKSKILSVHNTFRKIHKSSTLKYFPCLMLLQLVSKQAPIMTVVHIILVYSTNEAMEAIFVSNLFITLCIARILKQTKEKGKQNTTFRQIIKN</sequence>
<feature type="transmembrane region" description="Helical" evidence="1">
    <location>
        <begin position="57"/>
        <end position="76"/>
    </location>
</feature>
<evidence type="ECO:0000313" key="3">
    <source>
        <dbReference type="Proteomes" id="UP000078200"/>
    </source>
</evidence>
<dbReference type="VEuPathDB" id="VectorBase:GAUT000617"/>
<dbReference type="EnsemblMetazoa" id="GAUT000617-RA">
    <property type="protein sequence ID" value="GAUT000617-PA"/>
    <property type="gene ID" value="GAUT000617"/>
</dbReference>